<keyword evidence="4" id="KW-1185">Reference proteome</keyword>
<dbReference type="InterPro" id="IPR052173">
    <property type="entry name" value="Beta-lactam_resp_regulator"/>
</dbReference>
<sequence length="294" mass="35176">MLHYTLHIVILHLLFIFIYDIFFARETFFKWNRYYLLVTVSISLILPFVEIPPIFETKIPVANYINQVEHLITHNTSDQPYTLETMIQDTNHSQKKAINWILVIYIIGILINLIFFLKRISKLMRLKTYQKVKNMRVVVIPNSKEAFSFFNTICLGDQVHGYEKKKILKHEIAHVRGKHSLDLIYIEIIKIIFWWNPIIKIYQSRLAEIHEFIADQETVFKFEKNIYIQLLLNKAFDSKGIKFTNNFYNTRLIKNRIKMILKRKSKKINKFKYLLICPVICITLMYTSSNALYE</sequence>
<evidence type="ECO:0000313" key="3">
    <source>
        <dbReference type="EMBL" id="GAA0725932.1"/>
    </source>
</evidence>
<feature type="transmembrane region" description="Helical" evidence="1">
    <location>
        <begin position="34"/>
        <end position="55"/>
    </location>
</feature>
<evidence type="ECO:0000259" key="2">
    <source>
        <dbReference type="Pfam" id="PF05569"/>
    </source>
</evidence>
<feature type="transmembrane region" description="Helical" evidence="1">
    <location>
        <begin position="273"/>
        <end position="293"/>
    </location>
</feature>
<dbReference type="RefSeq" id="WP_343913307.1">
    <property type="nucleotide sequence ID" value="NZ_BAAAGE010000003.1"/>
</dbReference>
<proteinExistence type="predicted"/>
<organism evidence="3 4">
    <name type="scientific">Aquimarina litoralis</name>
    <dbReference type="NCBI Taxonomy" id="584605"/>
    <lineage>
        <taxon>Bacteria</taxon>
        <taxon>Pseudomonadati</taxon>
        <taxon>Bacteroidota</taxon>
        <taxon>Flavobacteriia</taxon>
        <taxon>Flavobacteriales</taxon>
        <taxon>Flavobacteriaceae</taxon>
        <taxon>Aquimarina</taxon>
    </lineage>
</organism>
<dbReference type="Proteomes" id="UP001501758">
    <property type="component" value="Unassembled WGS sequence"/>
</dbReference>
<evidence type="ECO:0000256" key="1">
    <source>
        <dbReference type="SAM" id="Phobius"/>
    </source>
</evidence>
<feature type="transmembrane region" description="Helical" evidence="1">
    <location>
        <begin position="97"/>
        <end position="117"/>
    </location>
</feature>
<gene>
    <name evidence="3" type="ORF">GCM10009430_32350</name>
</gene>
<accession>A0ABN1J206</accession>
<keyword evidence="1" id="KW-0472">Membrane</keyword>
<dbReference type="Pfam" id="PF05569">
    <property type="entry name" value="Peptidase_M56"/>
    <property type="match status" value="1"/>
</dbReference>
<keyword evidence="1" id="KW-0812">Transmembrane</keyword>
<reference evidence="3 4" key="1">
    <citation type="journal article" date="2019" name="Int. J. Syst. Evol. Microbiol.">
        <title>The Global Catalogue of Microorganisms (GCM) 10K type strain sequencing project: providing services to taxonomists for standard genome sequencing and annotation.</title>
        <authorList>
            <consortium name="The Broad Institute Genomics Platform"/>
            <consortium name="The Broad Institute Genome Sequencing Center for Infectious Disease"/>
            <person name="Wu L."/>
            <person name="Ma J."/>
        </authorList>
    </citation>
    <scope>NUCLEOTIDE SEQUENCE [LARGE SCALE GENOMIC DNA]</scope>
    <source>
        <strain evidence="3 4">JCM 15974</strain>
    </source>
</reference>
<keyword evidence="1" id="KW-1133">Transmembrane helix</keyword>
<feature type="transmembrane region" description="Helical" evidence="1">
    <location>
        <begin position="6"/>
        <end position="22"/>
    </location>
</feature>
<comment type="caution">
    <text evidence="3">The sequence shown here is derived from an EMBL/GenBank/DDBJ whole genome shotgun (WGS) entry which is preliminary data.</text>
</comment>
<feature type="domain" description="Peptidase M56" evidence="2">
    <location>
        <begin position="158"/>
        <end position="260"/>
    </location>
</feature>
<name>A0ABN1J206_9FLAO</name>
<protein>
    <recommendedName>
        <fullName evidence="2">Peptidase M56 domain-containing protein</fullName>
    </recommendedName>
</protein>
<dbReference type="PANTHER" id="PTHR34978:SF3">
    <property type="entry name" value="SLR0241 PROTEIN"/>
    <property type="match status" value="1"/>
</dbReference>
<dbReference type="PANTHER" id="PTHR34978">
    <property type="entry name" value="POSSIBLE SENSOR-TRANSDUCER PROTEIN BLAR"/>
    <property type="match status" value="1"/>
</dbReference>
<dbReference type="InterPro" id="IPR008756">
    <property type="entry name" value="Peptidase_M56"/>
</dbReference>
<evidence type="ECO:0000313" key="4">
    <source>
        <dbReference type="Proteomes" id="UP001501758"/>
    </source>
</evidence>
<dbReference type="EMBL" id="BAAAGE010000003">
    <property type="protein sequence ID" value="GAA0725932.1"/>
    <property type="molecule type" value="Genomic_DNA"/>
</dbReference>